<comment type="caution">
    <text evidence="3">The sequence shown here is derived from an EMBL/GenBank/DDBJ whole genome shotgun (WGS) entry which is preliminary data.</text>
</comment>
<dbReference type="InterPro" id="IPR011050">
    <property type="entry name" value="Pectin_lyase_fold/virulence"/>
</dbReference>
<sequence length="421" mass="48162">MNKKYILFFIICILGFYFISPSLSFAATNQTFTLSPNSEPYENHYTHYHTYNAYTKQYYSLRSYLEHLEETQGGTLILTKGTYTISNTLYVPSNVTIILNDGVKIIKGNKTGIKTLIPSHSIFQLVRPSRAAKKNVYGKYTGEKNIAFIGKGNATIDMKFKKDGIAIIAGHNENIKINNIHFQNMYSGHFIEMDATNHASITNNVFRNSIASANKNKEAINLDTPDRSTRGWSQQWSTFDKTANRYITIANNTFSNLDRSIGTHKYSGGKFHDHIMIRNNKIDHMRNDAIRVMNWSNATIENNTITNVANRKGIFRAILASGAINPTFQHNVIENVSRPIQFMAWKNSGPGSQYAITYNRLTKNNIKALMTNKTIHTNENFIRINHKYNVFDHPQKIYLKNHMLQAGLHRIMYLFTTGDLF</sequence>
<dbReference type="InterPro" id="IPR012334">
    <property type="entry name" value="Pectin_lyas_fold"/>
</dbReference>
<organism evidence="3 4">
    <name type="scientific">Heyndrickxia ginsengihumi</name>
    <dbReference type="NCBI Taxonomy" id="363870"/>
    <lineage>
        <taxon>Bacteria</taxon>
        <taxon>Bacillati</taxon>
        <taxon>Bacillota</taxon>
        <taxon>Bacilli</taxon>
        <taxon>Bacillales</taxon>
        <taxon>Bacillaceae</taxon>
        <taxon>Heyndrickxia</taxon>
    </lineage>
</organism>
<dbReference type="InterPro" id="IPR039448">
    <property type="entry name" value="Beta_helix"/>
</dbReference>
<dbReference type="InterPro" id="IPR006626">
    <property type="entry name" value="PbH1"/>
</dbReference>
<proteinExistence type="predicted"/>
<dbReference type="SUPFAM" id="SSF51126">
    <property type="entry name" value="Pectin lyase-like"/>
    <property type="match status" value="1"/>
</dbReference>
<gene>
    <name evidence="3" type="ORF">G4D61_05670</name>
</gene>
<dbReference type="AlphaFoldDB" id="A0A6M0P4M6"/>
<evidence type="ECO:0000256" key="1">
    <source>
        <dbReference type="SAM" id="SignalP"/>
    </source>
</evidence>
<evidence type="ECO:0000259" key="2">
    <source>
        <dbReference type="Pfam" id="PF13229"/>
    </source>
</evidence>
<reference evidence="3 4" key="1">
    <citation type="submission" date="2020-02" db="EMBL/GenBank/DDBJ databases">
        <authorList>
            <person name="Feng H."/>
        </authorList>
    </citation>
    <scope>NUCLEOTIDE SEQUENCE [LARGE SCALE GENOMIC DNA]</scope>
    <source>
        <strain evidence="3 4">Gsoil 114</strain>
    </source>
</reference>
<evidence type="ECO:0000313" key="4">
    <source>
        <dbReference type="Proteomes" id="UP000476934"/>
    </source>
</evidence>
<dbReference type="RefSeq" id="WP_025730724.1">
    <property type="nucleotide sequence ID" value="NZ_JAAIWK010000006.1"/>
</dbReference>
<evidence type="ECO:0000313" key="3">
    <source>
        <dbReference type="EMBL" id="NEY19457.1"/>
    </source>
</evidence>
<dbReference type="EMBL" id="JAAIWK010000006">
    <property type="protein sequence ID" value="NEY19457.1"/>
    <property type="molecule type" value="Genomic_DNA"/>
</dbReference>
<dbReference type="OrthoDB" id="2795933at2"/>
<name>A0A6M0P4M6_9BACI</name>
<dbReference type="Gene3D" id="2.160.20.10">
    <property type="entry name" value="Single-stranded right-handed beta-helix, Pectin lyase-like"/>
    <property type="match status" value="1"/>
</dbReference>
<keyword evidence="1" id="KW-0732">Signal</keyword>
<accession>A0A6M0P4M6</accession>
<dbReference type="Pfam" id="PF13229">
    <property type="entry name" value="Beta_helix"/>
    <property type="match status" value="1"/>
</dbReference>
<dbReference type="Proteomes" id="UP000476934">
    <property type="component" value="Unassembled WGS sequence"/>
</dbReference>
<protein>
    <submittedName>
        <fullName evidence="3">Right-handed parallel beta-helix repeat-containing protein</fullName>
    </submittedName>
</protein>
<feature type="domain" description="Right handed beta helix" evidence="2">
    <location>
        <begin position="191"/>
        <end position="379"/>
    </location>
</feature>
<feature type="chain" id="PRO_5026709692" evidence="1">
    <location>
        <begin position="27"/>
        <end position="421"/>
    </location>
</feature>
<dbReference type="SMART" id="SM00710">
    <property type="entry name" value="PbH1"/>
    <property type="match status" value="5"/>
</dbReference>
<keyword evidence="4" id="KW-1185">Reference proteome</keyword>
<reference evidence="3 4" key="2">
    <citation type="submission" date="2020-03" db="EMBL/GenBank/DDBJ databases">
        <title>Bacillus aquiflavi sp. nov., isolated from yellow water of strong flavor Chinese baijiu in Yibin region of China.</title>
        <authorList>
            <person name="Xie J."/>
        </authorList>
    </citation>
    <scope>NUCLEOTIDE SEQUENCE [LARGE SCALE GENOMIC DNA]</scope>
    <source>
        <strain evidence="3 4">Gsoil 114</strain>
    </source>
</reference>
<feature type="signal peptide" evidence="1">
    <location>
        <begin position="1"/>
        <end position="26"/>
    </location>
</feature>